<evidence type="ECO:0000256" key="2">
    <source>
        <dbReference type="ARBA" id="ARBA00005099"/>
    </source>
</evidence>
<evidence type="ECO:0000256" key="10">
    <source>
        <dbReference type="ARBA" id="ARBA00049007"/>
    </source>
</evidence>
<comment type="catalytic activity">
    <reaction evidence="10">
        <text>O-phospho-L-serine + 2-oxoglutarate = 3-phosphooxypyruvate + L-glutamate</text>
        <dbReference type="Rhea" id="RHEA:14329"/>
        <dbReference type="ChEBI" id="CHEBI:16810"/>
        <dbReference type="ChEBI" id="CHEBI:18110"/>
        <dbReference type="ChEBI" id="CHEBI:29985"/>
        <dbReference type="ChEBI" id="CHEBI:57524"/>
        <dbReference type="EC" id="2.6.1.52"/>
    </reaction>
</comment>
<organism evidence="13 14">
    <name type="scientific">Lodderomyces beijingensis</name>
    <dbReference type="NCBI Taxonomy" id="1775926"/>
    <lineage>
        <taxon>Eukaryota</taxon>
        <taxon>Fungi</taxon>
        <taxon>Dikarya</taxon>
        <taxon>Ascomycota</taxon>
        <taxon>Saccharomycotina</taxon>
        <taxon>Pichiomycetes</taxon>
        <taxon>Debaryomycetaceae</taxon>
        <taxon>Candida/Lodderomyces clade</taxon>
        <taxon>Lodderomyces</taxon>
    </lineage>
</organism>
<dbReference type="EMBL" id="OZ022407">
    <property type="protein sequence ID" value="CAK9438321.1"/>
    <property type="molecule type" value="Genomic_DNA"/>
</dbReference>
<keyword evidence="9" id="KW-0718">Serine biosynthesis</keyword>
<proteinExistence type="inferred from homology"/>
<gene>
    <name evidence="13" type="ORF">LODBEIA_P25450</name>
</gene>
<evidence type="ECO:0000256" key="4">
    <source>
        <dbReference type="ARBA" id="ARBA00013030"/>
    </source>
</evidence>
<dbReference type="Gene3D" id="3.40.640.10">
    <property type="entry name" value="Type I PLP-dependent aspartate aminotransferase-like (Major domain)"/>
    <property type="match status" value="1"/>
</dbReference>
<dbReference type="GeneID" id="92207741"/>
<evidence type="ECO:0000256" key="5">
    <source>
        <dbReference type="ARBA" id="ARBA00022576"/>
    </source>
</evidence>
<dbReference type="InterPro" id="IPR022278">
    <property type="entry name" value="Pser_aminoTfrase"/>
</dbReference>
<evidence type="ECO:0000313" key="13">
    <source>
        <dbReference type="EMBL" id="CAK9438321.1"/>
    </source>
</evidence>
<dbReference type="NCBIfam" id="NF003764">
    <property type="entry name" value="PRK05355.1"/>
    <property type="match status" value="1"/>
</dbReference>
<dbReference type="HAMAP" id="MF_00160">
    <property type="entry name" value="SerC_aminotrans_5"/>
    <property type="match status" value="1"/>
</dbReference>
<dbReference type="PIRSF" id="PIRSF000525">
    <property type="entry name" value="SerC"/>
    <property type="match status" value="1"/>
</dbReference>
<dbReference type="Gene3D" id="3.90.1150.10">
    <property type="entry name" value="Aspartate Aminotransferase, domain 1"/>
    <property type="match status" value="1"/>
</dbReference>
<keyword evidence="8" id="KW-0663">Pyridoxal phosphate</keyword>
<comment type="similarity">
    <text evidence="3">Belongs to the class-V pyridoxal-phosphate-dependent aminotransferase family. SerC subfamily.</text>
</comment>
<comment type="cofactor">
    <cofactor evidence="1 11">
        <name>pyridoxal 5'-phosphate</name>
        <dbReference type="ChEBI" id="CHEBI:597326"/>
    </cofactor>
</comment>
<protein>
    <recommendedName>
        <fullName evidence="4">phosphoserine transaminase</fullName>
        <ecNumber evidence="4">2.6.1.52</ecNumber>
    </recommendedName>
</protein>
<keyword evidence="6" id="KW-0028">Amino-acid biosynthesis</keyword>
<dbReference type="EC" id="2.6.1.52" evidence="4"/>
<reference evidence="13 14" key="1">
    <citation type="submission" date="2024-03" db="EMBL/GenBank/DDBJ databases">
        <authorList>
            <person name="Brejova B."/>
        </authorList>
    </citation>
    <scope>NUCLEOTIDE SEQUENCE [LARGE SCALE GENOMIC DNA]</scope>
    <source>
        <strain evidence="13 14">CBS 14171</strain>
    </source>
</reference>
<dbReference type="Proteomes" id="UP001497383">
    <property type="component" value="Chromosome 3"/>
</dbReference>
<feature type="domain" description="Aminotransferase class V" evidence="12">
    <location>
        <begin position="15"/>
        <end position="380"/>
    </location>
</feature>
<evidence type="ECO:0000256" key="7">
    <source>
        <dbReference type="ARBA" id="ARBA00022679"/>
    </source>
</evidence>
<accession>A0ABP0ZJK8</accession>
<dbReference type="InterPro" id="IPR015422">
    <property type="entry name" value="PyrdxlP-dep_Trfase_small"/>
</dbReference>
<evidence type="ECO:0000256" key="3">
    <source>
        <dbReference type="ARBA" id="ARBA00006904"/>
    </source>
</evidence>
<keyword evidence="5" id="KW-0032">Aminotransferase</keyword>
<evidence type="ECO:0000256" key="9">
    <source>
        <dbReference type="ARBA" id="ARBA00023299"/>
    </source>
</evidence>
<dbReference type="PANTHER" id="PTHR43247">
    <property type="entry name" value="PHOSPHOSERINE AMINOTRANSFERASE"/>
    <property type="match status" value="1"/>
</dbReference>
<evidence type="ECO:0000256" key="8">
    <source>
        <dbReference type="ARBA" id="ARBA00022898"/>
    </source>
</evidence>
<evidence type="ECO:0000256" key="11">
    <source>
        <dbReference type="RuleBase" id="RU004504"/>
    </source>
</evidence>
<dbReference type="InterPro" id="IPR000192">
    <property type="entry name" value="Aminotrans_V_dom"/>
</dbReference>
<dbReference type="Pfam" id="PF00266">
    <property type="entry name" value="Aminotran_5"/>
    <property type="match status" value="1"/>
</dbReference>
<dbReference type="PANTHER" id="PTHR43247:SF1">
    <property type="entry name" value="PHOSPHOSERINE AMINOTRANSFERASE"/>
    <property type="match status" value="1"/>
</dbReference>
<dbReference type="InterPro" id="IPR015424">
    <property type="entry name" value="PyrdxlP-dep_Trfase"/>
</dbReference>
<name>A0ABP0ZJK8_9ASCO</name>
<keyword evidence="14" id="KW-1185">Reference proteome</keyword>
<evidence type="ECO:0000256" key="6">
    <source>
        <dbReference type="ARBA" id="ARBA00022605"/>
    </source>
</evidence>
<dbReference type="InterPro" id="IPR015421">
    <property type="entry name" value="PyrdxlP-dep_Trfase_major"/>
</dbReference>
<dbReference type="InterPro" id="IPR020578">
    <property type="entry name" value="Aminotrans_V_PyrdxlP_BS"/>
</dbReference>
<keyword evidence="7" id="KW-0808">Transferase</keyword>
<dbReference type="RefSeq" id="XP_066829483.1">
    <property type="nucleotide sequence ID" value="XM_066972556.1"/>
</dbReference>
<evidence type="ECO:0000313" key="14">
    <source>
        <dbReference type="Proteomes" id="UP001497383"/>
    </source>
</evidence>
<dbReference type="SUPFAM" id="SSF53383">
    <property type="entry name" value="PLP-dependent transferases"/>
    <property type="match status" value="1"/>
</dbReference>
<evidence type="ECO:0000256" key="1">
    <source>
        <dbReference type="ARBA" id="ARBA00001933"/>
    </source>
</evidence>
<evidence type="ECO:0000259" key="12">
    <source>
        <dbReference type="Pfam" id="PF00266"/>
    </source>
</evidence>
<sequence>MTPARTLDREEPSYFGAGPALLPTDVLQQAAYDLLSYEGDAIGIGEISHRSKPATAVIDETKKNLKTLLNVPDNYEIFFLQGGGTGGFSAIVYNMMAHYAKKTGKKGKAAYAVTGAWSAKAFEEAQRLGFDAYAVANTKKDNYGDIPPYSEWGPIQEDTAYLWVCDNETVNGNEFSDIPGPEYLPQDVPLIADTSSNILSKRVDVSKYGAIMAGAQKNIGIAGLTIYIVRKDLLDQASDAELRKLDVALSPIAWSFPLVIKNNSAYNTIPLFTCEILKLVTRKLIAEGGIEEIEKINERKAKILYGALESQASFYKLPVFNQNARSRMNVVFKTPSEELDAQFVKEADAKGLKGLKGHRSVGGIRASIYNAVSLQSVEQLADFVVAFAKANS</sequence>
<comment type="pathway">
    <text evidence="2">Amino-acid biosynthesis; L-serine biosynthesis; L-serine from 3-phospho-D-glycerate: step 2/3.</text>
</comment>
<dbReference type="PROSITE" id="PS00595">
    <property type="entry name" value="AA_TRANSFER_CLASS_5"/>
    <property type="match status" value="1"/>
</dbReference>